<reference evidence="9" key="1">
    <citation type="submission" date="2019-05" db="EMBL/GenBank/DDBJ databases">
        <title>Methanoculleus sp. FWC-SCC1, a methanogenic archaeon isolated from deep marine cold seep.</title>
        <authorList>
            <person name="Chen Y.-W."/>
            <person name="Chen S.-C."/>
            <person name="Teng N.-H."/>
            <person name="Lai M.-C."/>
        </authorList>
    </citation>
    <scope>NUCLEOTIDE SEQUENCE</scope>
    <source>
        <strain evidence="9">FWC-SCC1</strain>
    </source>
</reference>
<dbReference type="PANTHER" id="PTHR40074">
    <property type="entry name" value="O-ACETYLTRANSFERASE WECH"/>
    <property type="match status" value="1"/>
</dbReference>
<feature type="transmembrane region" description="Helical" evidence="7">
    <location>
        <begin position="42"/>
        <end position="67"/>
    </location>
</feature>
<keyword evidence="3 7" id="KW-0812">Transmembrane</keyword>
<protein>
    <submittedName>
        <fullName evidence="9">Acyltransferase</fullName>
    </submittedName>
</protein>
<evidence type="ECO:0000256" key="6">
    <source>
        <dbReference type="SAM" id="MobiDB-lite"/>
    </source>
</evidence>
<feature type="region of interest" description="Disordered" evidence="6">
    <location>
        <begin position="364"/>
        <end position="389"/>
    </location>
</feature>
<evidence type="ECO:0000256" key="3">
    <source>
        <dbReference type="ARBA" id="ARBA00022692"/>
    </source>
</evidence>
<gene>
    <name evidence="9" type="ORF">FGU65_12095</name>
</gene>
<feature type="transmembrane region" description="Helical" evidence="7">
    <location>
        <begin position="130"/>
        <end position="154"/>
    </location>
</feature>
<evidence type="ECO:0000256" key="1">
    <source>
        <dbReference type="ARBA" id="ARBA00004651"/>
    </source>
</evidence>
<dbReference type="Proteomes" id="UP001168338">
    <property type="component" value="Unassembled WGS sequence"/>
</dbReference>
<accession>A0ABT8MCF5</accession>
<keyword evidence="10" id="KW-1185">Reference proteome</keyword>
<keyword evidence="5 7" id="KW-0472">Membrane</keyword>
<evidence type="ECO:0000259" key="8">
    <source>
        <dbReference type="Pfam" id="PF01757"/>
    </source>
</evidence>
<feature type="transmembrane region" description="Helical" evidence="7">
    <location>
        <begin position="230"/>
        <end position="250"/>
    </location>
</feature>
<dbReference type="GO" id="GO:0016746">
    <property type="term" value="F:acyltransferase activity"/>
    <property type="evidence" value="ECO:0007669"/>
    <property type="project" value="UniProtKB-KW"/>
</dbReference>
<feature type="domain" description="Acyltransferase 3" evidence="8">
    <location>
        <begin position="6"/>
        <end position="351"/>
    </location>
</feature>
<sequence length="389" mass="42879">MTARIGELEYLRGFAILAVIVVHVSVFFTEAARVDALAAVNLALYIVMHFAVPLFLFISGFVLALRYSGTYPLRRFYRRRFLTIGPPYLLFSAVYVLLPAFGALSLTGTLQLPSVDAAALAFLTGTAHYHLWFFVLIAQFYLLFPLIFLGYTAFERRGTVLFLLLALLFVQTLWNAGAHLAGAFAGTVWYALLIRIFVSHLFWFVLGIAASRHTDAFLHVRQRVPWQAMLLVVVLVTLLLTAMWSVGIAGSGHFSTVSPAYFCIYRIAEPVMYLPVFLLLFLAAERLAPSASRSSAALRSIGENSYGIYLIHPLVIAVLVGVFADLAIGTSSWLFYPLLFAVTLAATYVIVRVLERMPGSDLAGVRRREPAAAPSDTRPRSAGGASEEP</sequence>
<keyword evidence="9" id="KW-0808">Transferase</keyword>
<name>A0ABT8MCF5_9EURY</name>
<evidence type="ECO:0000256" key="4">
    <source>
        <dbReference type="ARBA" id="ARBA00022989"/>
    </source>
</evidence>
<feature type="transmembrane region" description="Helical" evidence="7">
    <location>
        <begin position="334"/>
        <end position="354"/>
    </location>
</feature>
<evidence type="ECO:0000313" key="9">
    <source>
        <dbReference type="EMBL" id="MDN7025623.1"/>
    </source>
</evidence>
<keyword evidence="9" id="KW-0012">Acyltransferase</keyword>
<evidence type="ECO:0000256" key="2">
    <source>
        <dbReference type="ARBA" id="ARBA00022475"/>
    </source>
</evidence>
<dbReference type="PANTHER" id="PTHR40074:SF2">
    <property type="entry name" value="O-ACETYLTRANSFERASE WECH"/>
    <property type="match status" value="1"/>
</dbReference>
<evidence type="ECO:0000256" key="7">
    <source>
        <dbReference type="SAM" id="Phobius"/>
    </source>
</evidence>
<dbReference type="InterPro" id="IPR002656">
    <property type="entry name" value="Acyl_transf_3_dom"/>
</dbReference>
<feature type="transmembrane region" description="Helical" evidence="7">
    <location>
        <begin position="161"/>
        <end position="182"/>
    </location>
</feature>
<organism evidence="9 10">
    <name type="scientific">Methanoculleus frigidifontis</name>
    <dbReference type="NCBI Taxonomy" id="2584085"/>
    <lineage>
        <taxon>Archaea</taxon>
        <taxon>Methanobacteriati</taxon>
        <taxon>Methanobacteriota</taxon>
        <taxon>Stenosarchaea group</taxon>
        <taxon>Methanomicrobia</taxon>
        <taxon>Methanomicrobiales</taxon>
        <taxon>Methanomicrobiaceae</taxon>
        <taxon>Methanoculleus</taxon>
    </lineage>
</organism>
<feature type="transmembrane region" description="Helical" evidence="7">
    <location>
        <begin position="309"/>
        <end position="328"/>
    </location>
</feature>
<keyword evidence="4 7" id="KW-1133">Transmembrane helix</keyword>
<keyword evidence="2" id="KW-1003">Cell membrane</keyword>
<comment type="subcellular location">
    <subcellularLocation>
        <location evidence="1">Cell membrane</location>
        <topology evidence="1">Multi-pass membrane protein</topology>
    </subcellularLocation>
</comment>
<proteinExistence type="predicted"/>
<feature type="transmembrane region" description="Helical" evidence="7">
    <location>
        <begin position="188"/>
        <end position="209"/>
    </location>
</feature>
<feature type="transmembrane region" description="Helical" evidence="7">
    <location>
        <begin position="270"/>
        <end position="288"/>
    </location>
</feature>
<dbReference type="Pfam" id="PF01757">
    <property type="entry name" value="Acyl_transf_3"/>
    <property type="match status" value="1"/>
</dbReference>
<comment type="caution">
    <text evidence="9">The sequence shown here is derived from an EMBL/GenBank/DDBJ whole genome shotgun (WGS) entry which is preliminary data.</text>
</comment>
<evidence type="ECO:0000313" key="10">
    <source>
        <dbReference type="Proteomes" id="UP001168338"/>
    </source>
</evidence>
<evidence type="ECO:0000256" key="5">
    <source>
        <dbReference type="ARBA" id="ARBA00023136"/>
    </source>
</evidence>
<feature type="transmembrane region" description="Helical" evidence="7">
    <location>
        <begin position="88"/>
        <end position="110"/>
    </location>
</feature>
<dbReference type="RefSeq" id="WP_301664785.1">
    <property type="nucleotide sequence ID" value="NZ_VCYH01000008.1"/>
</dbReference>
<feature type="transmembrane region" description="Helical" evidence="7">
    <location>
        <begin position="12"/>
        <end position="30"/>
    </location>
</feature>
<dbReference type="EMBL" id="VCYH01000008">
    <property type="protein sequence ID" value="MDN7025623.1"/>
    <property type="molecule type" value="Genomic_DNA"/>
</dbReference>